<dbReference type="SUPFAM" id="SSF69322">
    <property type="entry name" value="Tricorn protease domain 2"/>
    <property type="match status" value="1"/>
</dbReference>
<evidence type="ECO:0000313" key="2">
    <source>
        <dbReference type="EMBL" id="BDP41355.1"/>
    </source>
</evidence>
<gene>
    <name evidence="2" type="ORF">DAETH_13240</name>
</gene>
<dbReference type="EMBL" id="AP026560">
    <property type="protein sequence ID" value="BDP41355.1"/>
    <property type="molecule type" value="Genomic_DNA"/>
</dbReference>
<dbReference type="Proteomes" id="UP001064971">
    <property type="component" value="Chromosome"/>
</dbReference>
<dbReference type="Gene3D" id="2.130.10.10">
    <property type="entry name" value="YVTN repeat-like/Quinoprotein amine dehydrogenase"/>
    <property type="match status" value="1"/>
</dbReference>
<organism evidence="2 3">
    <name type="scientific">Deinococcus aetherius</name>
    <dbReference type="NCBI Taxonomy" id="200252"/>
    <lineage>
        <taxon>Bacteria</taxon>
        <taxon>Thermotogati</taxon>
        <taxon>Deinococcota</taxon>
        <taxon>Deinococci</taxon>
        <taxon>Deinococcales</taxon>
        <taxon>Deinococcaceae</taxon>
        <taxon>Deinococcus</taxon>
    </lineage>
</organism>
<proteinExistence type="predicted"/>
<sequence>MKRLRLSGTMLGLTVLLGACTGGPMPPPTTHSLTVKLDGVASAPVTVMNTTTNASVFSGTLEGSKTFASLKAGDVFKVEGGAVNGYTTPGAQTVTLDADKTVTLGYESTPTPTALNLARIQGMLPGWTFGAAALGVYFSLSGTVVDATSPTITSTGRVDSGLPTPGRLGSFLEGCTFNGERSTLDFGAELPEILAFSRQSDFLGTVTEQTSDGRPVTRLYSDTNATFTGTATCGTTELDLRLNLTRGWNAVQITELPTTTARNHYNVSSIEAGASVTLGFKRAEESSQVYFRDESPLTLRPGASATRDALFTQMGGLSGEVTLETDVPGIRVSPAKLTLTPLSGQSLPGVARRLIRTLEAQTRGLQAQTLGTTLTLTAEANAPAYTGPLQIIVRKGGTPVGGGTLPSVTVAAPAVRVYADPTRLTFLPQGETAEVTVTAFSENGFSGVTTLTLTGLPTGITASSETVTLGDGASAAVTLRLTASADASVGDFQGQVGGPAVQTLYGTPSTVAGKVTPRRTLLGDGAVTALTLASNGDLWGLQGGYVLQIRNQQVISRVALGDGVNGQALRVGPDGSVWASGTGSRALYRLAQGSVQTFPVGGYGDPTAPLSFGVDSAGRAWFMFFDGFNVPQLRRLNPITGEIVTIPTVKSASSGVAVTNDAAGEYVLFAAGDGTLVRVDTTTGASVASASPLYLGGMGRVRAYSLDRQGQLWVAVSGPDATLNRLNLADLSVAQRVNINGVANAGDGYKQVAVEDGETAWFLRQKALVRLDLATGAQEYVALEYSDHDLHSLSLAPGAGTAYTFGFQSSQPAPEYLRVQR</sequence>
<evidence type="ECO:0000313" key="3">
    <source>
        <dbReference type="Proteomes" id="UP001064971"/>
    </source>
</evidence>
<reference evidence="2" key="1">
    <citation type="submission" date="2022-07" db="EMBL/GenBank/DDBJ databases">
        <title>Complete Genome Sequence of the Radioresistant Bacterium Deinococcus aetherius ST0316, Isolated from the Air Dust collected in Lower Stratosphere above Japan.</title>
        <authorList>
            <person name="Satoh K."/>
            <person name="Hagiwara K."/>
            <person name="Katsumata K."/>
            <person name="Kubo A."/>
            <person name="Yokobori S."/>
            <person name="Yamagishi A."/>
            <person name="Oono Y."/>
            <person name="Narumi I."/>
        </authorList>
    </citation>
    <scope>NUCLEOTIDE SEQUENCE</scope>
    <source>
        <strain evidence="2">ST0316</strain>
    </source>
</reference>
<feature type="chain" id="PRO_5046097498" evidence="1">
    <location>
        <begin position="22"/>
        <end position="821"/>
    </location>
</feature>
<dbReference type="InterPro" id="IPR015943">
    <property type="entry name" value="WD40/YVTN_repeat-like_dom_sf"/>
</dbReference>
<accession>A0ABM8AC59</accession>
<keyword evidence="3" id="KW-1185">Reference proteome</keyword>
<name>A0ABM8AC59_9DEIO</name>
<evidence type="ECO:0000256" key="1">
    <source>
        <dbReference type="SAM" id="SignalP"/>
    </source>
</evidence>
<keyword evidence="1" id="KW-0732">Signal</keyword>
<dbReference type="RefSeq" id="WP_264777127.1">
    <property type="nucleotide sequence ID" value="NZ_AP026560.1"/>
</dbReference>
<protein>
    <submittedName>
        <fullName evidence="2">Uncharacterized protein</fullName>
    </submittedName>
</protein>
<feature type="signal peptide" evidence="1">
    <location>
        <begin position="1"/>
        <end position="21"/>
    </location>
</feature>